<feature type="domain" description="Reverse transcriptase" evidence="1">
    <location>
        <begin position="1"/>
        <end position="154"/>
    </location>
</feature>
<reference evidence="3" key="2">
    <citation type="submission" date="2017-12" db="EMBL/GenBank/DDBJ databases">
        <title>Genome sequence of the Bar-tailed Godwit (Limosa lapponica baueri).</title>
        <authorList>
            <person name="Lima N.C.B."/>
            <person name="Parody-Merino A.M."/>
            <person name="Battley P.F."/>
            <person name="Fidler A.E."/>
            <person name="Prosdocimi F."/>
        </authorList>
    </citation>
    <scope>NUCLEOTIDE SEQUENCE [LARGE SCALE GENOMIC DNA]</scope>
</reference>
<proteinExistence type="predicted"/>
<keyword evidence="3" id="KW-1185">Reference proteome</keyword>
<dbReference type="InterPro" id="IPR000477">
    <property type="entry name" value="RT_dom"/>
</dbReference>
<keyword evidence="2" id="KW-0548">Nucleotidyltransferase</keyword>
<organism evidence="2 3">
    <name type="scientific">Limosa lapponica baueri</name>
    <dbReference type="NCBI Taxonomy" id="1758121"/>
    <lineage>
        <taxon>Eukaryota</taxon>
        <taxon>Metazoa</taxon>
        <taxon>Chordata</taxon>
        <taxon>Craniata</taxon>
        <taxon>Vertebrata</taxon>
        <taxon>Euteleostomi</taxon>
        <taxon>Archelosauria</taxon>
        <taxon>Archosauria</taxon>
        <taxon>Dinosauria</taxon>
        <taxon>Saurischia</taxon>
        <taxon>Theropoda</taxon>
        <taxon>Coelurosauria</taxon>
        <taxon>Aves</taxon>
        <taxon>Neognathae</taxon>
        <taxon>Neoaves</taxon>
        <taxon>Charadriiformes</taxon>
        <taxon>Scolopacidae</taxon>
        <taxon>Limosa</taxon>
    </lineage>
</organism>
<dbReference type="SUPFAM" id="SSF56672">
    <property type="entry name" value="DNA/RNA polymerases"/>
    <property type="match status" value="1"/>
</dbReference>
<evidence type="ECO:0000259" key="1">
    <source>
        <dbReference type="PROSITE" id="PS50878"/>
    </source>
</evidence>
<keyword evidence="2" id="KW-0808">Transferase</keyword>
<dbReference type="AlphaFoldDB" id="A0A2I0UA83"/>
<dbReference type="PROSITE" id="PS50878">
    <property type="entry name" value="RT_POL"/>
    <property type="match status" value="1"/>
</dbReference>
<accession>A0A2I0UA83</accession>
<sequence length="203" mass="22782">MDVIYLDFSKAFDTVPHNVLLVMDLTDGLFRNWVDGNIQGLVVNSSVSRWRSVTSGIPQGSVLGPLLFNIFINHIDSGTECTLRKFADDTKMSGAADTLEAHHLEHVQKRLNFYKLTQGMGLSHCSGMATGQVEGSDAIQRDLDRLEKWACVNHMKFNKAKCKVLHLGWGNPKHGYWLANDVIESSPEEKDLGVLVDEKLNWR</sequence>
<dbReference type="InterPro" id="IPR043502">
    <property type="entry name" value="DNA/RNA_pol_sf"/>
</dbReference>
<dbReference type="GO" id="GO:0003964">
    <property type="term" value="F:RNA-directed DNA polymerase activity"/>
    <property type="evidence" value="ECO:0007669"/>
    <property type="project" value="UniProtKB-KW"/>
</dbReference>
<evidence type="ECO:0000313" key="2">
    <source>
        <dbReference type="EMBL" id="PKU42945.1"/>
    </source>
</evidence>
<dbReference type="Pfam" id="PF00078">
    <property type="entry name" value="RVT_1"/>
    <property type="match status" value="1"/>
</dbReference>
<name>A0A2I0UA83_LIMLA</name>
<dbReference type="Proteomes" id="UP000233556">
    <property type="component" value="Unassembled WGS sequence"/>
</dbReference>
<keyword evidence="2" id="KW-0695">RNA-directed DNA polymerase</keyword>
<dbReference type="PANTHER" id="PTHR33332">
    <property type="entry name" value="REVERSE TRANSCRIPTASE DOMAIN-CONTAINING PROTEIN"/>
    <property type="match status" value="1"/>
</dbReference>
<dbReference type="OrthoDB" id="416454at2759"/>
<gene>
    <name evidence="2" type="ORF">llap_6765</name>
</gene>
<dbReference type="EMBL" id="KZ505947">
    <property type="protein sequence ID" value="PKU42945.1"/>
    <property type="molecule type" value="Genomic_DNA"/>
</dbReference>
<evidence type="ECO:0000313" key="3">
    <source>
        <dbReference type="Proteomes" id="UP000233556"/>
    </source>
</evidence>
<reference evidence="3" key="1">
    <citation type="submission" date="2017-11" db="EMBL/GenBank/DDBJ databases">
        <authorList>
            <person name="Lima N.C."/>
            <person name="Parody-Merino A.M."/>
            <person name="Battley P.F."/>
            <person name="Fidler A.E."/>
            <person name="Prosdocimi F."/>
        </authorList>
    </citation>
    <scope>NUCLEOTIDE SEQUENCE [LARGE SCALE GENOMIC DNA]</scope>
</reference>
<protein>
    <submittedName>
        <fullName evidence="2">Rna-directed dna polymerase from mobile element jockey-like</fullName>
    </submittedName>
</protein>